<evidence type="ECO:0000313" key="5">
    <source>
        <dbReference type="EMBL" id="OGN06521.1"/>
    </source>
</evidence>
<dbReference type="AlphaFoldDB" id="A0A1F8F068"/>
<dbReference type="Pfam" id="PF00625">
    <property type="entry name" value="Guanylate_kin"/>
    <property type="match status" value="1"/>
</dbReference>
<comment type="similarity">
    <text evidence="1">Belongs to the guanylate kinase family.</text>
</comment>
<sequence length="191" mass="21876">MGNIVTLTGPSGAGKTTLAGALFNFYLCLYPNAFRLLISQTTRPPRTEGSRKDLPGEYNCISKAEFERILAEDKFLWHIFVHGNWYGTMRQSVDEAMRAAYVSIAVLTIEAVETLWQYTGGKITPIFIQRPEPLIEESLRGKESPEFIAKRMVECRGWFQRAKNSVVPFRYIQNDGTVPELVHNFFEQYQK</sequence>
<dbReference type="SUPFAM" id="SSF52540">
    <property type="entry name" value="P-loop containing nucleoside triphosphate hydrolases"/>
    <property type="match status" value="1"/>
</dbReference>
<comment type="caution">
    <text evidence="5">The sequence shown here is derived from an EMBL/GenBank/DDBJ whole genome shotgun (WGS) entry which is preliminary data.</text>
</comment>
<dbReference type="GO" id="GO:0005829">
    <property type="term" value="C:cytosol"/>
    <property type="evidence" value="ECO:0007669"/>
    <property type="project" value="TreeGrafter"/>
</dbReference>
<accession>A0A1F8F068</accession>
<gene>
    <name evidence="5" type="ORF">A2750_03450</name>
</gene>
<reference evidence="5 6" key="1">
    <citation type="journal article" date="2016" name="Nat. Commun.">
        <title>Thousands of microbial genomes shed light on interconnected biogeochemical processes in an aquifer system.</title>
        <authorList>
            <person name="Anantharaman K."/>
            <person name="Brown C.T."/>
            <person name="Hug L.A."/>
            <person name="Sharon I."/>
            <person name="Castelle C.J."/>
            <person name="Probst A.J."/>
            <person name="Thomas B.C."/>
            <person name="Singh A."/>
            <person name="Wilkins M.J."/>
            <person name="Karaoz U."/>
            <person name="Brodie E.L."/>
            <person name="Williams K.H."/>
            <person name="Hubbard S.S."/>
            <person name="Banfield J.F."/>
        </authorList>
    </citation>
    <scope>NUCLEOTIDE SEQUENCE [LARGE SCALE GENOMIC DNA]</scope>
</reference>
<feature type="domain" description="Guanylate kinase-like" evidence="4">
    <location>
        <begin position="2"/>
        <end position="191"/>
    </location>
</feature>
<keyword evidence="2" id="KW-0808">Transferase</keyword>
<dbReference type="PANTHER" id="PTHR23117">
    <property type="entry name" value="GUANYLATE KINASE-RELATED"/>
    <property type="match status" value="1"/>
</dbReference>
<organism evidence="5 6">
    <name type="scientific">Candidatus Yanofskybacteria bacterium RIFCSPHIGHO2_01_FULL_45_42</name>
    <dbReference type="NCBI Taxonomy" id="1802671"/>
    <lineage>
        <taxon>Bacteria</taxon>
        <taxon>Candidatus Yanofskyibacteriota</taxon>
    </lineage>
</organism>
<keyword evidence="3" id="KW-0418">Kinase</keyword>
<evidence type="ECO:0000313" key="6">
    <source>
        <dbReference type="Proteomes" id="UP000178023"/>
    </source>
</evidence>
<dbReference type="PROSITE" id="PS50052">
    <property type="entry name" value="GUANYLATE_KINASE_2"/>
    <property type="match status" value="1"/>
</dbReference>
<protein>
    <recommendedName>
        <fullName evidence="4">Guanylate kinase-like domain-containing protein</fullName>
    </recommendedName>
</protein>
<dbReference type="InterPro" id="IPR008145">
    <property type="entry name" value="GK/Ca_channel_bsu"/>
</dbReference>
<proteinExistence type="inferred from homology"/>
<dbReference type="EMBL" id="MGJL01000038">
    <property type="protein sequence ID" value="OGN06521.1"/>
    <property type="molecule type" value="Genomic_DNA"/>
</dbReference>
<dbReference type="InterPro" id="IPR008144">
    <property type="entry name" value="Guanylate_kin-like_dom"/>
</dbReference>
<evidence type="ECO:0000256" key="3">
    <source>
        <dbReference type="ARBA" id="ARBA00022777"/>
    </source>
</evidence>
<dbReference type="PANTHER" id="PTHR23117:SF13">
    <property type="entry name" value="GUANYLATE KINASE"/>
    <property type="match status" value="1"/>
</dbReference>
<name>A0A1F8F068_9BACT</name>
<dbReference type="Proteomes" id="UP000178023">
    <property type="component" value="Unassembled WGS sequence"/>
</dbReference>
<evidence type="ECO:0000256" key="1">
    <source>
        <dbReference type="ARBA" id="ARBA00005790"/>
    </source>
</evidence>
<dbReference type="SMART" id="SM00072">
    <property type="entry name" value="GuKc"/>
    <property type="match status" value="1"/>
</dbReference>
<evidence type="ECO:0000259" key="4">
    <source>
        <dbReference type="PROSITE" id="PS50052"/>
    </source>
</evidence>
<dbReference type="CDD" id="cd00071">
    <property type="entry name" value="GMPK"/>
    <property type="match status" value="1"/>
</dbReference>
<evidence type="ECO:0000256" key="2">
    <source>
        <dbReference type="ARBA" id="ARBA00022679"/>
    </source>
</evidence>
<dbReference type="GO" id="GO:0004385">
    <property type="term" value="F:GMP kinase activity"/>
    <property type="evidence" value="ECO:0007669"/>
    <property type="project" value="TreeGrafter"/>
</dbReference>
<dbReference type="Gene3D" id="3.40.50.300">
    <property type="entry name" value="P-loop containing nucleotide triphosphate hydrolases"/>
    <property type="match status" value="1"/>
</dbReference>
<dbReference type="InterPro" id="IPR027417">
    <property type="entry name" value="P-loop_NTPase"/>
</dbReference>